<dbReference type="PANTHER" id="PTHR45964:SF5">
    <property type="entry name" value="WSCD FAMILY MEMBER CG9164"/>
    <property type="match status" value="1"/>
</dbReference>
<feature type="domain" description="WSC" evidence="2">
    <location>
        <begin position="161"/>
        <end position="251"/>
    </location>
</feature>
<comment type="caution">
    <text evidence="3">The sequence shown here is derived from an EMBL/GenBank/DDBJ whole genome shotgun (WGS) entry which is preliminary data.</text>
</comment>
<keyword evidence="4" id="KW-1185">Reference proteome</keyword>
<sequence>MISRSRYVQTYRLGMLPLGYSFVILLAHPWSASSFEGSTKVARQTSIPSGWSFYSCFIDNTLSGRLLTVNSGLPSSTVTAVGCVEYCSSNNWTYAGVEYGGECYCDEVLHETGSQETSSSDCDMPCNGDTSQTCGGPNRIDVYWDGDLNVPSSPPTLYQSYWTYSGCFVDNTSQRTLITQVEPPSSSVSPPTCADTCAFYGYTTMGTEFGGCGNDTGSAAQVADTECAMTCDANRDYFCGDANRLSVYHNDPPQETYSSECLDLNVPSWLNISNFTLFASPKEPPTSSGGWEGSTLHIIDILVDGDATYSLISACQDCNVTWLGLSFSGTGAGYLIPSVSSPEGAPPMLSLNLIAGISVVFQTRATIPNDLPDYPNFCTIANPYPSGSGYSPTDGPVLQGDYHADAWAMCPNISAVPANRLDLVSQPQPDHPNYNVEECIPVDVWVE</sequence>
<dbReference type="Pfam" id="PF01822">
    <property type="entry name" value="WSC"/>
    <property type="match status" value="2"/>
</dbReference>
<dbReference type="InterPro" id="IPR051589">
    <property type="entry name" value="Sialate-O-sulfotransferase"/>
</dbReference>
<evidence type="ECO:0000256" key="1">
    <source>
        <dbReference type="ARBA" id="ARBA00022737"/>
    </source>
</evidence>
<dbReference type="Proteomes" id="UP001163798">
    <property type="component" value="Unassembled WGS sequence"/>
</dbReference>
<accession>A0AA38NIS2</accession>
<evidence type="ECO:0000313" key="4">
    <source>
        <dbReference type="Proteomes" id="UP001163798"/>
    </source>
</evidence>
<proteinExistence type="predicted"/>
<organism evidence="3 4">
    <name type="scientific">Lentinula aff. detonsa</name>
    <dbReference type="NCBI Taxonomy" id="2804958"/>
    <lineage>
        <taxon>Eukaryota</taxon>
        <taxon>Fungi</taxon>
        <taxon>Dikarya</taxon>
        <taxon>Basidiomycota</taxon>
        <taxon>Agaricomycotina</taxon>
        <taxon>Agaricomycetes</taxon>
        <taxon>Agaricomycetidae</taxon>
        <taxon>Agaricales</taxon>
        <taxon>Marasmiineae</taxon>
        <taxon>Omphalotaceae</taxon>
        <taxon>Lentinula</taxon>
    </lineage>
</organism>
<protein>
    <submittedName>
        <fullName evidence="3">WSC domain-containing protein</fullName>
    </submittedName>
</protein>
<reference evidence="3" key="1">
    <citation type="submission" date="2022-08" db="EMBL/GenBank/DDBJ databases">
        <authorList>
            <consortium name="DOE Joint Genome Institute"/>
            <person name="Min B."/>
            <person name="Riley R."/>
            <person name="Sierra-Patev S."/>
            <person name="Naranjo-Ortiz M."/>
            <person name="Looney B."/>
            <person name="Konkel Z."/>
            <person name="Slot J.C."/>
            <person name="Sakamoto Y."/>
            <person name="Steenwyk J.L."/>
            <person name="Rokas A."/>
            <person name="Carro J."/>
            <person name="Camarero S."/>
            <person name="Ferreira P."/>
            <person name="Molpeceres G."/>
            <person name="Ruiz-Duenas F.J."/>
            <person name="Serrano A."/>
            <person name="Henrissat B."/>
            <person name="Drula E."/>
            <person name="Hughes K.W."/>
            <person name="Mata J.L."/>
            <person name="Ishikawa N.K."/>
            <person name="Vargas-Isla R."/>
            <person name="Ushijima S."/>
            <person name="Smith C.A."/>
            <person name="Ahrendt S."/>
            <person name="Andreopoulos W."/>
            <person name="He G."/>
            <person name="Labutti K."/>
            <person name="Lipzen A."/>
            <person name="Ng V."/>
            <person name="Sandor L."/>
            <person name="Barry K."/>
            <person name="Martinez A.T."/>
            <person name="Xiao Y."/>
            <person name="Gibbons J.G."/>
            <person name="Terashima K."/>
            <person name="Hibbett D.S."/>
            <person name="Grigoriev I.V."/>
        </authorList>
    </citation>
    <scope>NUCLEOTIDE SEQUENCE</scope>
    <source>
        <strain evidence="3">TFB10291</strain>
    </source>
</reference>
<dbReference type="PANTHER" id="PTHR45964">
    <property type="entry name" value="WSCD FAMILY MEMBER CG9164"/>
    <property type="match status" value="1"/>
</dbReference>
<dbReference type="InterPro" id="IPR002889">
    <property type="entry name" value="WSC_carb-bd"/>
</dbReference>
<dbReference type="PROSITE" id="PS51212">
    <property type="entry name" value="WSC"/>
    <property type="match status" value="2"/>
</dbReference>
<feature type="domain" description="WSC" evidence="2">
    <location>
        <begin position="50"/>
        <end position="146"/>
    </location>
</feature>
<dbReference type="EMBL" id="MU793377">
    <property type="protein sequence ID" value="KAJ3784427.1"/>
    <property type="molecule type" value="Genomic_DNA"/>
</dbReference>
<evidence type="ECO:0000313" key="3">
    <source>
        <dbReference type="EMBL" id="KAJ3784427.1"/>
    </source>
</evidence>
<dbReference type="SMART" id="SM00321">
    <property type="entry name" value="WSC"/>
    <property type="match status" value="2"/>
</dbReference>
<name>A0AA38NIS2_9AGAR</name>
<dbReference type="AlphaFoldDB" id="A0AA38NIS2"/>
<gene>
    <name evidence="3" type="ORF">GGU10DRAFT_376759</name>
</gene>
<evidence type="ECO:0000259" key="2">
    <source>
        <dbReference type="PROSITE" id="PS51212"/>
    </source>
</evidence>
<keyword evidence="1" id="KW-0677">Repeat</keyword>